<evidence type="ECO:0000256" key="3">
    <source>
        <dbReference type="ARBA" id="ARBA00022630"/>
    </source>
</evidence>
<dbReference type="PANTHER" id="PTHR30040">
    <property type="entry name" value="THIAMINE BIOSYNTHESIS LIPOPROTEIN APBE"/>
    <property type="match status" value="1"/>
</dbReference>
<evidence type="ECO:0000256" key="11">
    <source>
        <dbReference type="PIRSR" id="PIRSR006268-2"/>
    </source>
</evidence>
<dbReference type="GO" id="GO:0046872">
    <property type="term" value="F:metal ion binding"/>
    <property type="evidence" value="ECO:0007669"/>
    <property type="project" value="UniProtKB-UniRule"/>
</dbReference>
<evidence type="ECO:0000313" key="12">
    <source>
        <dbReference type="EMBL" id="VVD98395.1"/>
    </source>
</evidence>
<dbReference type="PIRSF" id="PIRSF006268">
    <property type="entry name" value="ApbE"/>
    <property type="match status" value="1"/>
</dbReference>
<protein>
    <recommendedName>
        <fullName evidence="2 10">FAD:protein FMN transferase</fullName>
        <ecNumber evidence="1 10">2.7.1.180</ecNumber>
    </recommendedName>
    <alternativeName>
        <fullName evidence="8 10">Flavin transferase</fullName>
    </alternativeName>
</protein>
<feature type="binding site" evidence="11">
    <location>
        <position position="187"/>
    </location>
    <ligand>
        <name>Mg(2+)</name>
        <dbReference type="ChEBI" id="CHEBI:18420"/>
    </ligand>
</feature>
<evidence type="ECO:0000256" key="5">
    <source>
        <dbReference type="ARBA" id="ARBA00022723"/>
    </source>
</evidence>
<dbReference type="EC" id="2.7.1.180" evidence="1 10"/>
<keyword evidence="6 10" id="KW-0274">FAD</keyword>
<accession>A0A5E4UED1</accession>
<evidence type="ECO:0000256" key="4">
    <source>
        <dbReference type="ARBA" id="ARBA00022679"/>
    </source>
</evidence>
<evidence type="ECO:0000256" key="8">
    <source>
        <dbReference type="ARBA" id="ARBA00031306"/>
    </source>
</evidence>
<proteinExistence type="inferred from homology"/>
<keyword evidence="3 10" id="KW-0285">Flavoprotein</keyword>
<dbReference type="EMBL" id="CABPSI010000002">
    <property type="protein sequence ID" value="VVD98395.1"/>
    <property type="molecule type" value="Genomic_DNA"/>
</dbReference>
<dbReference type="InterPro" id="IPR024932">
    <property type="entry name" value="ApbE"/>
</dbReference>
<feature type="binding site" evidence="11">
    <location>
        <position position="314"/>
    </location>
    <ligand>
        <name>Mg(2+)</name>
        <dbReference type="ChEBI" id="CHEBI:18420"/>
    </ligand>
</feature>
<dbReference type="Gene3D" id="3.10.520.10">
    <property type="entry name" value="ApbE-like domains"/>
    <property type="match status" value="1"/>
</dbReference>
<evidence type="ECO:0000256" key="9">
    <source>
        <dbReference type="ARBA" id="ARBA00048540"/>
    </source>
</evidence>
<dbReference type="Pfam" id="PF02424">
    <property type="entry name" value="ApbE"/>
    <property type="match status" value="1"/>
</dbReference>
<reference evidence="12 13" key="1">
    <citation type="submission" date="2019-08" db="EMBL/GenBank/DDBJ databases">
        <authorList>
            <person name="Peeters C."/>
        </authorList>
    </citation>
    <scope>NUCLEOTIDE SEQUENCE [LARGE SCALE GENOMIC DNA]</scope>
    <source>
        <strain evidence="12 13">LMG 31115</strain>
    </source>
</reference>
<keyword evidence="4 10" id="KW-0808">Transferase</keyword>
<dbReference type="RefSeq" id="WP_150683879.1">
    <property type="nucleotide sequence ID" value="NZ_CABPSI010000002.1"/>
</dbReference>
<name>A0A5E4UED1_9BURK</name>
<evidence type="ECO:0000256" key="1">
    <source>
        <dbReference type="ARBA" id="ARBA00011955"/>
    </source>
</evidence>
<evidence type="ECO:0000256" key="10">
    <source>
        <dbReference type="PIRNR" id="PIRNR006268"/>
    </source>
</evidence>
<gene>
    <name evidence="12" type="ORF">PIN31115_01970</name>
</gene>
<keyword evidence="13" id="KW-1185">Reference proteome</keyword>
<keyword evidence="5 10" id="KW-0479">Metal-binding</keyword>
<dbReference type="GO" id="GO:0016740">
    <property type="term" value="F:transferase activity"/>
    <property type="evidence" value="ECO:0007669"/>
    <property type="project" value="UniProtKB-UniRule"/>
</dbReference>
<comment type="cofactor">
    <cofactor evidence="11">
        <name>Mg(2+)</name>
        <dbReference type="ChEBI" id="CHEBI:18420"/>
    </cofactor>
    <cofactor evidence="11">
        <name>Mn(2+)</name>
        <dbReference type="ChEBI" id="CHEBI:29035"/>
    </cofactor>
    <text evidence="11">Magnesium. Can also use manganese.</text>
</comment>
<keyword evidence="7 10" id="KW-0460">Magnesium</keyword>
<evidence type="ECO:0000313" key="13">
    <source>
        <dbReference type="Proteomes" id="UP000333828"/>
    </source>
</evidence>
<feature type="binding site" evidence="11">
    <location>
        <position position="318"/>
    </location>
    <ligand>
        <name>Mg(2+)</name>
        <dbReference type="ChEBI" id="CHEBI:18420"/>
    </ligand>
</feature>
<dbReference type="PANTHER" id="PTHR30040:SF2">
    <property type="entry name" value="FAD:PROTEIN FMN TRANSFERASE"/>
    <property type="match status" value="1"/>
</dbReference>
<sequence length="362" mass="38650">MTRIDLPAEVRHAPRVLVPLQMTSAGVQPHAGGRLKHLAGQTMGTTWSVAYVQAPDVAYALDEAGIDESIRAVLARVDAQMSNWRDDSDISAFNRAAAGQWIALPDDAFHVLETALRVARESGGAYDPSAGPLVDLWGFGPAPRREVAPGVDEVMSARERCGWASVVLDIQGKRAQQPGGISLDLCGIAKGFAVDAVSLALTDVGIAHHLVEIGGELRGEGVKPDGMPWWVELEAPVTETESEAAAEGIAQDLVALHGLSVATSGDYRRYFMEASQPCAPSKRYAHTLDPRTGYPASHALASVSVVHRECMMADAWSTALTVLGPQAGMQLAAARDIAARFVMRVPDGFRETVTPAYRAMYS</sequence>
<evidence type="ECO:0000256" key="6">
    <source>
        <dbReference type="ARBA" id="ARBA00022827"/>
    </source>
</evidence>
<comment type="similarity">
    <text evidence="10">Belongs to the ApbE family.</text>
</comment>
<dbReference type="AlphaFoldDB" id="A0A5E4UED1"/>
<dbReference type="Proteomes" id="UP000333828">
    <property type="component" value="Unassembled WGS sequence"/>
</dbReference>
<comment type="catalytic activity">
    <reaction evidence="9 10">
        <text>L-threonyl-[protein] + FAD = FMN-L-threonyl-[protein] + AMP + H(+)</text>
        <dbReference type="Rhea" id="RHEA:36847"/>
        <dbReference type="Rhea" id="RHEA-COMP:11060"/>
        <dbReference type="Rhea" id="RHEA-COMP:11061"/>
        <dbReference type="ChEBI" id="CHEBI:15378"/>
        <dbReference type="ChEBI" id="CHEBI:30013"/>
        <dbReference type="ChEBI" id="CHEBI:57692"/>
        <dbReference type="ChEBI" id="CHEBI:74257"/>
        <dbReference type="ChEBI" id="CHEBI:456215"/>
        <dbReference type="EC" id="2.7.1.180"/>
    </reaction>
</comment>
<organism evidence="12 13">
    <name type="scientific">Pandoraea iniqua</name>
    <dbReference type="NCBI Taxonomy" id="2508288"/>
    <lineage>
        <taxon>Bacteria</taxon>
        <taxon>Pseudomonadati</taxon>
        <taxon>Pseudomonadota</taxon>
        <taxon>Betaproteobacteria</taxon>
        <taxon>Burkholderiales</taxon>
        <taxon>Burkholderiaceae</taxon>
        <taxon>Pandoraea</taxon>
    </lineage>
</organism>
<dbReference type="SUPFAM" id="SSF143631">
    <property type="entry name" value="ApbE-like"/>
    <property type="match status" value="1"/>
</dbReference>
<dbReference type="InterPro" id="IPR003374">
    <property type="entry name" value="ApbE-like_sf"/>
</dbReference>
<evidence type="ECO:0000256" key="2">
    <source>
        <dbReference type="ARBA" id="ARBA00016337"/>
    </source>
</evidence>
<evidence type="ECO:0000256" key="7">
    <source>
        <dbReference type="ARBA" id="ARBA00022842"/>
    </source>
</evidence>